<evidence type="ECO:0000313" key="3">
    <source>
        <dbReference type="Proteomes" id="UP000199470"/>
    </source>
</evidence>
<keyword evidence="1" id="KW-1133">Transmembrane helix</keyword>
<keyword evidence="3" id="KW-1185">Reference proteome</keyword>
<dbReference type="STRING" id="758825.SAMN02982985_04180"/>
<keyword evidence="1" id="KW-0472">Membrane</keyword>
<reference evidence="2 3" key="1">
    <citation type="submission" date="2016-10" db="EMBL/GenBank/DDBJ databases">
        <authorList>
            <person name="de Groot N.N."/>
        </authorList>
    </citation>
    <scope>NUCLEOTIDE SEQUENCE [LARGE SCALE GENOMIC DNA]</scope>
    <source>
        <strain evidence="2 3">ATCC 43154</strain>
    </source>
</reference>
<protein>
    <submittedName>
        <fullName evidence="2">Uncharacterized protein</fullName>
    </submittedName>
</protein>
<evidence type="ECO:0000256" key="1">
    <source>
        <dbReference type="SAM" id="Phobius"/>
    </source>
</evidence>
<proteinExistence type="predicted"/>
<sequence>MHASDSPQWRTYVATFCAASALVAGAVTTLNYVVDPYLTHQWDTPQVQRLRPPREKLSAWSKTYAMARFRPAVVYLGNSRTELGLPTRVPVFAGRDVFNSALSGASIGDAIALAEHARRVSRLDVVVWGIDAPSFSMEEGNTELDRELIAGGPHYLWRRGLLNLRRALALDMTQDSIRLLRGAFDAVCHSSLVFHGTRDDGCLDLPVGGWAGTEAAILPRTREFIRASGPTAEAFSAFEASVDALCGDGAKVRLYINPTHAMMLDALYWAGKWAPLEAWQRGLAALAGRQRGRGCDVRVYDFSGYNSITTETLPQVSRRNMMQHYWETSHYRSHVGRMILGRIFGAADVAPPDDFGVELLPATMEPHLAALRAGRERYHREHAAETALARGVVAERKRAAR</sequence>
<dbReference type="EMBL" id="FOTW01000021">
    <property type="protein sequence ID" value="SFM47384.1"/>
    <property type="molecule type" value="Genomic_DNA"/>
</dbReference>
<dbReference type="Proteomes" id="UP000199470">
    <property type="component" value="Unassembled WGS sequence"/>
</dbReference>
<keyword evidence="1" id="KW-0812">Transmembrane</keyword>
<dbReference type="AlphaFoldDB" id="A0A1I4R502"/>
<feature type="transmembrane region" description="Helical" evidence="1">
    <location>
        <begin position="12"/>
        <end position="34"/>
    </location>
</feature>
<name>A0A1I4R502_9BURK</name>
<dbReference type="RefSeq" id="WP_174900610.1">
    <property type="nucleotide sequence ID" value="NZ_FOTW01000021.1"/>
</dbReference>
<gene>
    <name evidence="2" type="ORF">SAMN02982985_04180</name>
</gene>
<evidence type="ECO:0000313" key="2">
    <source>
        <dbReference type="EMBL" id="SFM47384.1"/>
    </source>
</evidence>
<organism evidence="2 3">
    <name type="scientific">Rugamonas rubra</name>
    <dbReference type="NCBI Taxonomy" id="758825"/>
    <lineage>
        <taxon>Bacteria</taxon>
        <taxon>Pseudomonadati</taxon>
        <taxon>Pseudomonadota</taxon>
        <taxon>Betaproteobacteria</taxon>
        <taxon>Burkholderiales</taxon>
        <taxon>Oxalobacteraceae</taxon>
        <taxon>Telluria group</taxon>
        <taxon>Rugamonas</taxon>
    </lineage>
</organism>
<accession>A0A1I4R502</accession>